<dbReference type="OrthoDB" id="4332145at2"/>
<evidence type="ECO:0000256" key="1">
    <source>
        <dbReference type="ARBA" id="ARBA00004141"/>
    </source>
</evidence>
<dbReference type="InterPro" id="IPR051790">
    <property type="entry name" value="Cytochrome_c-biogenesis_DsbD"/>
</dbReference>
<dbReference type="AlphaFoldDB" id="A0A543B0Y2"/>
<evidence type="ECO:0000256" key="6">
    <source>
        <dbReference type="SAM" id="Phobius"/>
    </source>
</evidence>
<dbReference type="Proteomes" id="UP000317043">
    <property type="component" value="Unassembled WGS sequence"/>
</dbReference>
<evidence type="ECO:0000259" key="7">
    <source>
        <dbReference type="Pfam" id="PF02683"/>
    </source>
</evidence>
<sequence length="286" mass="29739">MRIGFVTAFLGGALALLSPCGALLLPAFFSSTVGARWRLLTHGAVFYAGLVVTLVPLGLGLGLIGSLIMTERGLVIAVTSTVLVLLGVAQIFGFGFDLSRMLPGADSARVGGARGGLPRTLLLGAVSGVAGFCAGPILGAILTLAMATGNVTTSGILLATYGAGMVVPLIAIAALWRRLGSRGRHLLRGRTFTVGHREFHTTTVITGGLIVAVGVVFWLTNGLVGLPSMMPTDVQTWIQEGSGLLADPLMDVMVVVALAGIAVTGWAVVRRRRLRRQDRESETVSR</sequence>
<dbReference type="RefSeq" id="WP_142042985.1">
    <property type="nucleotide sequence ID" value="NZ_JBHTGS010000003.1"/>
</dbReference>
<feature type="transmembrane region" description="Helical" evidence="6">
    <location>
        <begin position="156"/>
        <end position="179"/>
    </location>
</feature>
<dbReference type="PANTHER" id="PTHR31272">
    <property type="entry name" value="CYTOCHROME C-TYPE BIOGENESIS PROTEIN HI_1454-RELATED"/>
    <property type="match status" value="1"/>
</dbReference>
<evidence type="ECO:0000256" key="2">
    <source>
        <dbReference type="ARBA" id="ARBA00006143"/>
    </source>
</evidence>
<comment type="subcellular location">
    <subcellularLocation>
        <location evidence="1">Membrane</location>
        <topology evidence="1">Multi-pass membrane protein</topology>
    </subcellularLocation>
</comment>
<keyword evidence="4 6" id="KW-1133">Transmembrane helix</keyword>
<dbReference type="EMBL" id="VFOW01000001">
    <property type="protein sequence ID" value="TQL78484.1"/>
    <property type="molecule type" value="Genomic_DNA"/>
</dbReference>
<keyword evidence="5 6" id="KW-0472">Membrane</keyword>
<feature type="transmembrane region" description="Helical" evidence="6">
    <location>
        <begin position="45"/>
        <end position="68"/>
    </location>
</feature>
<name>A0A543B0Y2_9ACTN</name>
<feature type="transmembrane region" description="Helical" evidence="6">
    <location>
        <begin position="252"/>
        <end position="269"/>
    </location>
</feature>
<dbReference type="InterPro" id="IPR003834">
    <property type="entry name" value="Cyt_c_assmbl_TM_dom"/>
</dbReference>
<accession>A0A543B0Y2</accession>
<dbReference type="PANTHER" id="PTHR31272:SF4">
    <property type="entry name" value="CYTOCHROME C-TYPE BIOGENESIS PROTEIN HI_1454-RELATED"/>
    <property type="match status" value="1"/>
</dbReference>
<feature type="transmembrane region" description="Helical" evidence="6">
    <location>
        <begin position="6"/>
        <end position="33"/>
    </location>
</feature>
<dbReference type="GO" id="GO:0017004">
    <property type="term" value="P:cytochrome complex assembly"/>
    <property type="evidence" value="ECO:0007669"/>
    <property type="project" value="InterPro"/>
</dbReference>
<organism evidence="8 9">
    <name type="scientific">Stackebrandtia endophytica</name>
    <dbReference type="NCBI Taxonomy" id="1496996"/>
    <lineage>
        <taxon>Bacteria</taxon>
        <taxon>Bacillati</taxon>
        <taxon>Actinomycetota</taxon>
        <taxon>Actinomycetes</taxon>
        <taxon>Glycomycetales</taxon>
        <taxon>Glycomycetaceae</taxon>
        <taxon>Stackebrandtia</taxon>
    </lineage>
</organism>
<dbReference type="Pfam" id="PF02683">
    <property type="entry name" value="DsbD_TM"/>
    <property type="match status" value="1"/>
</dbReference>
<feature type="domain" description="Cytochrome C biogenesis protein transmembrane" evidence="7">
    <location>
        <begin position="6"/>
        <end position="179"/>
    </location>
</feature>
<protein>
    <submittedName>
        <fullName evidence="8">Cytochrome c biogenesis protein CcdA</fullName>
    </submittedName>
</protein>
<feature type="transmembrane region" description="Helical" evidence="6">
    <location>
        <begin position="74"/>
        <end position="99"/>
    </location>
</feature>
<comment type="caution">
    <text evidence="8">The sequence shown here is derived from an EMBL/GenBank/DDBJ whole genome shotgun (WGS) entry which is preliminary data.</text>
</comment>
<comment type="similarity">
    <text evidence="2">Belongs to the DsbD family.</text>
</comment>
<evidence type="ECO:0000313" key="9">
    <source>
        <dbReference type="Proteomes" id="UP000317043"/>
    </source>
</evidence>
<evidence type="ECO:0000256" key="5">
    <source>
        <dbReference type="ARBA" id="ARBA00023136"/>
    </source>
</evidence>
<gene>
    <name evidence="8" type="ORF">FB566_4072</name>
</gene>
<evidence type="ECO:0000313" key="8">
    <source>
        <dbReference type="EMBL" id="TQL78484.1"/>
    </source>
</evidence>
<evidence type="ECO:0000256" key="3">
    <source>
        <dbReference type="ARBA" id="ARBA00022692"/>
    </source>
</evidence>
<dbReference type="InParanoid" id="A0A543B0Y2"/>
<proteinExistence type="inferred from homology"/>
<evidence type="ECO:0000256" key="4">
    <source>
        <dbReference type="ARBA" id="ARBA00022989"/>
    </source>
</evidence>
<keyword evidence="9" id="KW-1185">Reference proteome</keyword>
<keyword evidence="3 6" id="KW-0812">Transmembrane</keyword>
<feature type="transmembrane region" description="Helical" evidence="6">
    <location>
        <begin position="199"/>
        <end position="220"/>
    </location>
</feature>
<reference evidence="8 9" key="1">
    <citation type="submission" date="2019-06" db="EMBL/GenBank/DDBJ databases">
        <title>Sequencing the genomes of 1000 actinobacteria strains.</title>
        <authorList>
            <person name="Klenk H.-P."/>
        </authorList>
    </citation>
    <scope>NUCLEOTIDE SEQUENCE [LARGE SCALE GENOMIC DNA]</scope>
    <source>
        <strain evidence="8 9">DSM 45928</strain>
    </source>
</reference>
<dbReference type="GO" id="GO:0016020">
    <property type="term" value="C:membrane"/>
    <property type="evidence" value="ECO:0007669"/>
    <property type="project" value="UniProtKB-SubCell"/>
</dbReference>